<proteinExistence type="predicted"/>
<dbReference type="EMBL" id="VSRR010125081">
    <property type="protein sequence ID" value="MPD00951.1"/>
    <property type="molecule type" value="Genomic_DNA"/>
</dbReference>
<sequence>MLRGSTAFEDTQKAKQVNELYTLPYPTGAWKMERDIPSTHLHRNCEVEVKAS</sequence>
<dbReference type="AlphaFoldDB" id="A0A5B7JVN7"/>
<keyword evidence="2" id="KW-1185">Reference proteome</keyword>
<organism evidence="1 2">
    <name type="scientific">Portunus trituberculatus</name>
    <name type="common">Swimming crab</name>
    <name type="synonym">Neptunus trituberculatus</name>
    <dbReference type="NCBI Taxonomy" id="210409"/>
    <lineage>
        <taxon>Eukaryota</taxon>
        <taxon>Metazoa</taxon>
        <taxon>Ecdysozoa</taxon>
        <taxon>Arthropoda</taxon>
        <taxon>Crustacea</taxon>
        <taxon>Multicrustacea</taxon>
        <taxon>Malacostraca</taxon>
        <taxon>Eumalacostraca</taxon>
        <taxon>Eucarida</taxon>
        <taxon>Decapoda</taxon>
        <taxon>Pleocyemata</taxon>
        <taxon>Brachyura</taxon>
        <taxon>Eubrachyura</taxon>
        <taxon>Portunoidea</taxon>
        <taxon>Portunidae</taxon>
        <taxon>Portuninae</taxon>
        <taxon>Portunus</taxon>
    </lineage>
</organism>
<evidence type="ECO:0000313" key="2">
    <source>
        <dbReference type="Proteomes" id="UP000324222"/>
    </source>
</evidence>
<reference evidence="1 2" key="1">
    <citation type="submission" date="2019-05" db="EMBL/GenBank/DDBJ databases">
        <title>Another draft genome of Portunus trituberculatus and its Hox gene families provides insights of decapod evolution.</title>
        <authorList>
            <person name="Jeong J.-H."/>
            <person name="Song I."/>
            <person name="Kim S."/>
            <person name="Choi T."/>
            <person name="Kim D."/>
            <person name="Ryu S."/>
            <person name="Kim W."/>
        </authorList>
    </citation>
    <scope>NUCLEOTIDE SEQUENCE [LARGE SCALE GENOMIC DNA]</scope>
    <source>
        <tissue evidence="1">Muscle</tissue>
    </source>
</reference>
<comment type="caution">
    <text evidence="1">The sequence shown here is derived from an EMBL/GenBank/DDBJ whole genome shotgun (WGS) entry which is preliminary data.</text>
</comment>
<name>A0A5B7JVN7_PORTR</name>
<gene>
    <name evidence="1" type="ORF">E2C01_096459</name>
</gene>
<accession>A0A5B7JVN7</accession>
<protein>
    <submittedName>
        <fullName evidence="1">Uncharacterized protein</fullName>
    </submittedName>
</protein>
<dbReference type="Proteomes" id="UP000324222">
    <property type="component" value="Unassembled WGS sequence"/>
</dbReference>
<evidence type="ECO:0000313" key="1">
    <source>
        <dbReference type="EMBL" id="MPD00951.1"/>
    </source>
</evidence>